<dbReference type="Pfam" id="PF17820">
    <property type="entry name" value="PDZ_6"/>
    <property type="match status" value="1"/>
</dbReference>
<dbReference type="CDD" id="cd06786">
    <property type="entry name" value="cpPDZ1_ScNma111-like"/>
    <property type="match status" value="1"/>
</dbReference>
<dbReference type="SUPFAM" id="SSF50494">
    <property type="entry name" value="Trypsin-like serine proteases"/>
    <property type="match status" value="2"/>
</dbReference>
<keyword evidence="6" id="KW-0053">Apoptosis</keyword>
<dbReference type="OrthoDB" id="4217619at2759"/>
<dbReference type="Gene3D" id="2.30.42.10">
    <property type="match status" value="2"/>
</dbReference>
<dbReference type="Pfam" id="PF12812">
    <property type="entry name" value="PDZ_1"/>
    <property type="match status" value="2"/>
</dbReference>
<keyword evidence="11" id="KW-0645">Protease</keyword>
<keyword evidence="8" id="KW-0720">Serine protease</keyword>
<organism evidence="11 12">
    <name type="scientific">Ascoidea rubescens DSM 1968</name>
    <dbReference type="NCBI Taxonomy" id="1344418"/>
    <lineage>
        <taxon>Eukaryota</taxon>
        <taxon>Fungi</taxon>
        <taxon>Dikarya</taxon>
        <taxon>Ascomycota</taxon>
        <taxon>Saccharomycotina</taxon>
        <taxon>Saccharomycetes</taxon>
        <taxon>Ascoideaceae</taxon>
        <taxon>Ascoidea</taxon>
    </lineage>
</organism>
<dbReference type="AlphaFoldDB" id="A0A1D2VAS6"/>
<dbReference type="InterPro" id="IPR009003">
    <property type="entry name" value="Peptidase_S1_PA"/>
</dbReference>
<feature type="domain" description="PDZ" evidence="10">
    <location>
        <begin position="735"/>
        <end position="793"/>
    </location>
</feature>
<protein>
    <recommendedName>
        <fullName evidence="4">Pro-apoptotic serine protease NMA111</fullName>
    </recommendedName>
    <alternativeName>
        <fullName evidence="5">Pro-apoptotic serine protease nma111</fullName>
    </alternativeName>
</protein>
<dbReference type="GO" id="GO:0004252">
    <property type="term" value="F:serine-type endopeptidase activity"/>
    <property type="evidence" value="ECO:0007669"/>
    <property type="project" value="InterPro"/>
</dbReference>
<dbReference type="SMART" id="SM00228">
    <property type="entry name" value="PDZ"/>
    <property type="match status" value="3"/>
</dbReference>
<dbReference type="GO" id="GO:0006915">
    <property type="term" value="P:apoptotic process"/>
    <property type="evidence" value="ECO:0007669"/>
    <property type="project" value="UniProtKB-KW"/>
</dbReference>
<gene>
    <name evidence="11" type="ORF">ASCRUDRAFT_82612</name>
</gene>
<comment type="similarity">
    <text evidence="3">Belongs to the peptidase S1C family.</text>
</comment>
<dbReference type="RefSeq" id="XP_020045007.1">
    <property type="nucleotide sequence ID" value="XM_020194749.1"/>
</dbReference>
<dbReference type="GO" id="GO:0005634">
    <property type="term" value="C:nucleus"/>
    <property type="evidence" value="ECO:0007669"/>
    <property type="project" value="UniProtKB-SubCell"/>
</dbReference>
<proteinExistence type="inferred from homology"/>
<dbReference type="InParanoid" id="A0A1D2VAS6"/>
<evidence type="ECO:0000256" key="2">
    <source>
        <dbReference type="ARBA" id="ARBA00004123"/>
    </source>
</evidence>
<sequence>MFNTIKNNNPHWQQTIERIVKSVVSIQFSQVSAFDTESACCSQATGFIVDSKRGIILTNRHVVGPGPFSGYAVFDNHEEIPVKPIYRDPVHDFGFLQFDPNLVKYMKVQHLTLRPDLAKVGVEIRVVGNDNGEKLSILSGFISRLNRNAPDYGSLTYNDFNTEYIQAAASASGGSSGSPVVNIDGHAIALQAGGSTNASTDFFLPVNRVLRALNCIQKNIPITRGTIQVTWILKPFDECRRLGLSPDSEARMRSLYPNAIGLLVADIILPEGPADKLIKEGDTLISINGKSIFSFISVDEILDSNVDQNIDIVVQRSGKDFSINCKVQNLHSITPDRYVQVSGAIFHTLSYQMARMFGLPVKGVFICYASGSFRRSNDTGWLIDSIDNKEIPDLDTFIEVMKSIPDGARVPFVCRHVTDMHSPKVRTTYIDRHWYKTFKLAIRNDESGLWDFVDLGDPLPMEKLKPLNAKFIDLPSDEEGARNLSRSIVGLSSQFPITIDSYYFSGRNGSGLIIDAKKGYVLTSRYFVPHDLGNFHITIAGSIIVPAKVIFLHPLYNYAILKYDPSLVLAPLQTPKFSDEPLKRGEKVLFVGNNFSRVASQETRITDISPNNMPKNSSAPRYRASNIKAITIDTNLSSKYGSGVLSDKDGTIRGLWLSCLGETRDDGSDSVYHAGIDATDALDVIRAFQNSDEIPKVRIVDAEVTEIPLSKSRIMGVPEEWISKLENVEGIDRINFLTVSSITCPNFEESEIKSGLEIGDILLAVNDKLISSISDFKVMFTTEELKFTIVRKKKVSNINVKTVEIENTDDIVMWCGALIQKPFHAVRQSMKQLPSGVYISSLSGCSPAMHYGLHSTNFITHVNEQKTSTMEEFLRIIKEIPDNTYVKVRLISFDNIPFALSIKTNYHYFPTFELKKNTKENKWLSIKCNNTDKKEEIKEINVDVNGDTEMK</sequence>
<dbReference type="PRINTS" id="PR00834">
    <property type="entry name" value="PROTEASES2C"/>
</dbReference>
<comment type="subcellular location">
    <subcellularLocation>
        <location evidence="2">Nucleus</location>
    </subcellularLocation>
</comment>
<evidence type="ECO:0000256" key="1">
    <source>
        <dbReference type="ARBA" id="ARBA00002558"/>
    </source>
</evidence>
<dbReference type="FunFam" id="2.40.10.120:FF:000013">
    <property type="entry name" value="Pro-apoptotic serine protease NMA111"/>
    <property type="match status" value="1"/>
</dbReference>
<dbReference type="InterPro" id="IPR001478">
    <property type="entry name" value="PDZ"/>
</dbReference>
<dbReference type="SUPFAM" id="SSF50156">
    <property type="entry name" value="PDZ domain-like"/>
    <property type="match status" value="3"/>
</dbReference>
<dbReference type="PANTHER" id="PTHR46366:SF8">
    <property type="entry name" value="PRO-APOPTOTIC SERINE PROTEASE NMA111"/>
    <property type="match status" value="1"/>
</dbReference>
<dbReference type="STRING" id="1344418.A0A1D2VAS6"/>
<dbReference type="InterPro" id="IPR001940">
    <property type="entry name" value="Peptidase_S1C"/>
</dbReference>
<dbReference type="Proteomes" id="UP000095038">
    <property type="component" value="Unassembled WGS sequence"/>
</dbReference>
<keyword evidence="8" id="KW-0378">Hydrolase</keyword>
<evidence type="ECO:0000256" key="5">
    <source>
        <dbReference type="ARBA" id="ARBA00021524"/>
    </source>
</evidence>
<feature type="domain" description="PDZ" evidence="10">
    <location>
        <begin position="813"/>
        <end position="894"/>
    </location>
</feature>
<dbReference type="FunCoup" id="A0A1D2VAS6">
    <property type="interactions" value="136"/>
</dbReference>
<evidence type="ECO:0000256" key="6">
    <source>
        <dbReference type="ARBA" id="ARBA00022703"/>
    </source>
</evidence>
<dbReference type="PANTHER" id="PTHR46366">
    <property type="entry name" value="PRO-APOPTOTIC SERINE PROTEASE NMA111"/>
    <property type="match status" value="1"/>
</dbReference>
<accession>A0A1D2VAS6</accession>
<dbReference type="Gene3D" id="2.40.10.120">
    <property type="match status" value="2"/>
</dbReference>
<dbReference type="Pfam" id="PF13365">
    <property type="entry name" value="Trypsin_2"/>
    <property type="match status" value="2"/>
</dbReference>
<dbReference type="GeneID" id="30968385"/>
<keyword evidence="7" id="KW-0677">Repeat</keyword>
<evidence type="ECO:0000313" key="12">
    <source>
        <dbReference type="Proteomes" id="UP000095038"/>
    </source>
</evidence>
<evidence type="ECO:0000256" key="3">
    <source>
        <dbReference type="ARBA" id="ARBA00010541"/>
    </source>
</evidence>
<dbReference type="InterPro" id="IPR025926">
    <property type="entry name" value="PDZ-like_dom"/>
</dbReference>
<dbReference type="GO" id="GO:0006508">
    <property type="term" value="P:proteolysis"/>
    <property type="evidence" value="ECO:0007669"/>
    <property type="project" value="UniProtKB-KW"/>
</dbReference>
<comment type="function">
    <text evidence="1">Nuclear serine protease which mediates apoptosis.</text>
</comment>
<reference evidence="12" key="1">
    <citation type="submission" date="2016-05" db="EMBL/GenBank/DDBJ databases">
        <title>Comparative genomics of biotechnologically important yeasts.</title>
        <authorList>
            <consortium name="DOE Joint Genome Institute"/>
            <person name="Riley R."/>
            <person name="Haridas S."/>
            <person name="Wolfe K.H."/>
            <person name="Lopes M.R."/>
            <person name="Hittinger C.T."/>
            <person name="Goker M."/>
            <person name="Salamov A."/>
            <person name="Wisecaver J."/>
            <person name="Long T.M."/>
            <person name="Aerts A.L."/>
            <person name="Barry K."/>
            <person name="Choi C."/>
            <person name="Clum A."/>
            <person name="Coughlan A.Y."/>
            <person name="Deshpande S."/>
            <person name="Douglass A.P."/>
            <person name="Hanson S.J."/>
            <person name="Klenk H.-P."/>
            <person name="Labutti K."/>
            <person name="Lapidus A."/>
            <person name="Lindquist E."/>
            <person name="Lipzen A."/>
            <person name="Meier-Kolthoff J.P."/>
            <person name="Ohm R.A."/>
            <person name="Otillar R.P."/>
            <person name="Pangilinan J."/>
            <person name="Peng Y."/>
            <person name="Rokas A."/>
            <person name="Rosa C.A."/>
            <person name="Scheuner C."/>
            <person name="Sibirny A.A."/>
            <person name="Slot J.C."/>
            <person name="Stielow J.B."/>
            <person name="Sun H."/>
            <person name="Kurtzman C.P."/>
            <person name="Blackwell M."/>
            <person name="Grigoriev I.V."/>
            <person name="Jeffries T.W."/>
        </authorList>
    </citation>
    <scope>NUCLEOTIDE SEQUENCE [LARGE SCALE GENOMIC DNA]</scope>
    <source>
        <strain evidence="12">DSM 1968</strain>
    </source>
</reference>
<dbReference type="CDD" id="cd06719">
    <property type="entry name" value="PDZ2-4_Nma111p-like"/>
    <property type="match status" value="1"/>
</dbReference>
<keyword evidence="12" id="KW-1185">Reference proteome</keyword>
<evidence type="ECO:0000256" key="4">
    <source>
        <dbReference type="ARBA" id="ARBA00020338"/>
    </source>
</evidence>
<dbReference type="EMBL" id="KV454490">
    <property type="protein sequence ID" value="ODV58700.1"/>
    <property type="molecule type" value="Genomic_DNA"/>
</dbReference>
<dbReference type="InterPro" id="IPR041489">
    <property type="entry name" value="PDZ_6"/>
</dbReference>
<keyword evidence="9" id="KW-0539">Nucleus</keyword>
<evidence type="ECO:0000259" key="10">
    <source>
        <dbReference type="SMART" id="SM00228"/>
    </source>
</evidence>
<dbReference type="InterPro" id="IPR036034">
    <property type="entry name" value="PDZ_sf"/>
</dbReference>
<evidence type="ECO:0000313" key="11">
    <source>
        <dbReference type="EMBL" id="ODV58700.1"/>
    </source>
</evidence>
<evidence type="ECO:0000256" key="7">
    <source>
        <dbReference type="ARBA" id="ARBA00022737"/>
    </source>
</evidence>
<evidence type="ECO:0000256" key="9">
    <source>
        <dbReference type="ARBA" id="ARBA00023242"/>
    </source>
</evidence>
<evidence type="ECO:0000256" key="8">
    <source>
        <dbReference type="ARBA" id="ARBA00022825"/>
    </source>
</evidence>
<name>A0A1D2VAS6_9ASCO</name>
<feature type="domain" description="PDZ" evidence="10">
    <location>
        <begin position="240"/>
        <end position="318"/>
    </location>
</feature>